<keyword evidence="14" id="KW-1185">Reference proteome</keyword>
<dbReference type="GO" id="GO:0005385">
    <property type="term" value="F:zinc ion transmembrane transporter activity"/>
    <property type="evidence" value="ECO:0007669"/>
    <property type="project" value="TreeGrafter"/>
</dbReference>
<dbReference type="RefSeq" id="WP_084623909.1">
    <property type="nucleotide sequence ID" value="NZ_BANB01000871.1"/>
</dbReference>
<evidence type="ECO:0000256" key="1">
    <source>
        <dbReference type="ARBA" id="ARBA00004141"/>
    </source>
</evidence>
<evidence type="ECO:0000313" key="14">
    <source>
        <dbReference type="Proteomes" id="UP000032680"/>
    </source>
</evidence>
<evidence type="ECO:0000256" key="10">
    <source>
        <dbReference type="SAM" id="Phobius"/>
    </source>
</evidence>
<dbReference type="NCBIfam" id="TIGR01297">
    <property type="entry name" value="CDF"/>
    <property type="match status" value="1"/>
</dbReference>
<evidence type="ECO:0000256" key="4">
    <source>
        <dbReference type="ARBA" id="ARBA00022692"/>
    </source>
</evidence>
<feature type="domain" description="Cation efflux protein transmembrane" evidence="11">
    <location>
        <begin position="62"/>
        <end position="247"/>
    </location>
</feature>
<accession>A0A0D6PB72</accession>
<feature type="region of interest" description="Disordered" evidence="9">
    <location>
        <begin position="1"/>
        <end position="52"/>
    </location>
</feature>
<dbReference type="InterPro" id="IPR002524">
    <property type="entry name" value="Cation_efflux"/>
</dbReference>
<dbReference type="PANTHER" id="PTHR11562:SF17">
    <property type="entry name" value="RE54080P-RELATED"/>
    <property type="match status" value="1"/>
</dbReference>
<sequence>MPESHQDTHAHGADDHDGHDHDGPDHEGHDHGGHDHGGHGHGGLGHAGHSHGPARHDRAFAIGVGLNTAFVVAEVIFGLAAGSVALVADAVHNLGDVLGLLLAWGAAWLGQRPPSAARTYGWGRSSILAALANAALLLIGVGAIAVEAVRRLLHPEPVAEWTVIAVALIGIAVNGGTALLFMRGREGDLNLRASFLHMAADAAVSAGVVVAAVLIMFTGWTVLDPLASLGIAAVITVGTWGLLRESVNLAMDGVPDGVARDAVHGYLAAQAGVREVHDLHIWALSTTDVALTAHLVCDAPEADRRLLARVCAELRQRFAIGHTTIQIETPAQAEACRLRPDHVV</sequence>
<evidence type="ECO:0000256" key="8">
    <source>
        <dbReference type="ARBA" id="ARBA00023136"/>
    </source>
</evidence>
<dbReference type="InterPro" id="IPR050681">
    <property type="entry name" value="CDF/SLC30A"/>
</dbReference>
<protein>
    <submittedName>
        <fullName evidence="13">Cation efflux protein</fullName>
    </submittedName>
</protein>
<gene>
    <name evidence="13" type="ORF">Asru_0873_04</name>
</gene>
<feature type="transmembrane region" description="Helical" evidence="10">
    <location>
        <begin position="122"/>
        <end position="146"/>
    </location>
</feature>
<feature type="transmembrane region" description="Helical" evidence="10">
    <location>
        <begin position="90"/>
        <end position="110"/>
    </location>
</feature>
<name>A0A0D6PB72_9PROT</name>
<evidence type="ECO:0000256" key="7">
    <source>
        <dbReference type="ARBA" id="ARBA00023065"/>
    </source>
</evidence>
<feature type="transmembrane region" description="Helical" evidence="10">
    <location>
        <begin position="158"/>
        <end position="182"/>
    </location>
</feature>
<evidence type="ECO:0000313" key="13">
    <source>
        <dbReference type="EMBL" id="GAN78453.1"/>
    </source>
</evidence>
<dbReference type="GO" id="GO:0005886">
    <property type="term" value="C:plasma membrane"/>
    <property type="evidence" value="ECO:0007669"/>
    <property type="project" value="TreeGrafter"/>
</dbReference>
<dbReference type="InterPro" id="IPR027470">
    <property type="entry name" value="Cation_efflux_CTD"/>
</dbReference>
<dbReference type="PANTHER" id="PTHR11562">
    <property type="entry name" value="CATION EFFLUX PROTEIN/ ZINC TRANSPORTER"/>
    <property type="match status" value="1"/>
</dbReference>
<feature type="transmembrane region" description="Helical" evidence="10">
    <location>
        <begin position="194"/>
        <end position="220"/>
    </location>
</feature>
<dbReference type="SUPFAM" id="SSF160240">
    <property type="entry name" value="Cation efflux protein cytoplasmic domain-like"/>
    <property type="match status" value="1"/>
</dbReference>
<keyword evidence="5" id="KW-0864">Zinc transport</keyword>
<dbReference type="InterPro" id="IPR036837">
    <property type="entry name" value="Cation_efflux_CTD_sf"/>
</dbReference>
<keyword evidence="7" id="KW-0406">Ion transport</keyword>
<dbReference type="Gene3D" id="1.20.1510.10">
    <property type="entry name" value="Cation efflux protein transmembrane domain"/>
    <property type="match status" value="1"/>
</dbReference>
<evidence type="ECO:0000256" key="9">
    <source>
        <dbReference type="SAM" id="MobiDB-lite"/>
    </source>
</evidence>
<dbReference type="EMBL" id="BANB01000871">
    <property type="protein sequence ID" value="GAN78453.1"/>
    <property type="molecule type" value="Genomic_DNA"/>
</dbReference>
<keyword evidence="5" id="KW-0862">Zinc</keyword>
<feature type="transmembrane region" description="Helical" evidence="10">
    <location>
        <begin position="226"/>
        <end position="243"/>
    </location>
</feature>
<dbReference type="OrthoDB" id="9809646at2"/>
<dbReference type="Proteomes" id="UP000032680">
    <property type="component" value="Unassembled WGS sequence"/>
</dbReference>
<dbReference type="Pfam" id="PF01545">
    <property type="entry name" value="Cation_efflux"/>
    <property type="match status" value="1"/>
</dbReference>
<keyword evidence="6 10" id="KW-1133">Transmembrane helix</keyword>
<keyword evidence="4 10" id="KW-0812">Transmembrane</keyword>
<evidence type="ECO:0000256" key="6">
    <source>
        <dbReference type="ARBA" id="ARBA00022989"/>
    </source>
</evidence>
<dbReference type="InterPro" id="IPR027469">
    <property type="entry name" value="Cation_efflux_TMD_sf"/>
</dbReference>
<comment type="similarity">
    <text evidence="2">Belongs to the cation diffusion facilitator (CDF) transporter (TC 2.A.4) family. SLC30A subfamily.</text>
</comment>
<evidence type="ECO:0000256" key="2">
    <source>
        <dbReference type="ARBA" id="ARBA00008873"/>
    </source>
</evidence>
<evidence type="ECO:0000256" key="5">
    <source>
        <dbReference type="ARBA" id="ARBA00022906"/>
    </source>
</evidence>
<feature type="domain" description="Cation efflux protein cytoplasmic" evidence="12">
    <location>
        <begin position="255"/>
        <end position="328"/>
    </location>
</feature>
<dbReference type="AlphaFoldDB" id="A0A0D6PB72"/>
<proteinExistence type="inferred from homology"/>
<evidence type="ECO:0000259" key="11">
    <source>
        <dbReference type="Pfam" id="PF01545"/>
    </source>
</evidence>
<keyword evidence="8 10" id="KW-0472">Membrane</keyword>
<keyword evidence="3" id="KW-0813">Transport</keyword>
<comment type="subcellular location">
    <subcellularLocation>
        <location evidence="1">Membrane</location>
        <topology evidence="1">Multi-pass membrane protein</topology>
    </subcellularLocation>
</comment>
<feature type="transmembrane region" description="Helical" evidence="10">
    <location>
        <begin position="59"/>
        <end position="84"/>
    </location>
</feature>
<reference evidence="13 14" key="1">
    <citation type="submission" date="2012-11" db="EMBL/GenBank/DDBJ databases">
        <title>Whole genome sequence of Acidisphaera rubrifaciens HS-AP3.</title>
        <authorList>
            <person name="Azuma Y."/>
            <person name="Higashiura N."/>
            <person name="Hirakawa H."/>
            <person name="Matsushita K."/>
        </authorList>
    </citation>
    <scope>NUCLEOTIDE SEQUENCE [LARGE SCALE GENOMIC DNA]</scope>
    <source>
        <strain evidence="13 14">HS-AP3</strain>
    </source>
</reference>
<comment type="caution">
    <text evidence="13">The sequence shown here is derived from an EMBL/GenBank/DDBJ whole genome shotgun (WGS) entry which is preliminary data.</text>
</comment>
<dbReference type="Pfam" id="PF16916">
    <property type="entry name" value="ZT_dimer"/>
    <property type="match status" value="1"/>
</dbReference>
<evidence type="ECO:0000259" key="12">
    <source>
        <dbReference type="Pfam" id="PF16916"/>
    </source>
</evidence>
<evidence type="ECO:0000256" key="3">
    <source>
        <dbReference type="ARBA" id="ARBA00022448"/>
    </source>
</evidence>
<feature type="compositionally biased region" description="Basic and acidic residues" evidence="9">
    <location>
        <begin position="1"/>
        <end position="38"/>
    </location>
</feature>
<dbReference type="SUPFAM" id="SSF161111">
    <property type="entry name" value="Cation efflux protein transmembrane domain-like"/>
    <property type="match status" value="1"/>
</dbReference>
<dbReference type="InterPro" id="IPR058533">
    <property type="entry name" value="Cation_efflux_TM"/>
</dbReference>
<organism evidence="13 14">
    <name type="scientific">Acidisphaera rubrifaciens HS-AP3</name>
    <dbReference type="NCBI Taxonomy" id="1231350"/>
    <lineage>
        <taxon>Bacteria</taxon>
        <taxon>Pseudomonadati</taxon>
        <taxon>Pseudomonadota</taxon>
        <taxon>Alphaproteobacteria</taxon>
        <taxon>Acetobacterales</taxon>
        <taxon>Acetobacteraceae</taxon>
        <taxon>Acidisphaera</taxon>
    </lineage>
</organism>